<feature type="compositionally biased region" description="Basic residues" evidence="1">
    <location>
        <begin position="58"/>
        <end position="67"/>
    </location>
</feature>
<organism evidence="2 3">
    <name type="scientific">Nocardiopsis kunsanensis</name>
    <dbReference type="NCBI Taxonomy" id="141693"/>
    <lineage>
        <taxon>Bacteria</taxon>
        <taxon>Bacillati</taxon>
        <taxon>Actinomycetota</taxon>
        <taxon>Actinomycetes</taxon>
        <taxon>Streptosporangiales</taxon>
        <taxon>Nocardiopsidaceae</taxon>
        <taxon>Nocardiopsis</taxon>
    </lineage>
</organism>
<protein>
    <submittedName>
        <fullName evidence="2">Uncharacterized protein</fullName>
    </submittedName>
</protein>
<accession>A0A919CHC2</accession>
<evidence type="ECO:0000313" key="3">
    <source>
        <dbReference type="Proteomes" id="UP000654947"/>
    </source>
</evidence>
<feature type="region of interest" description="Disordered" evidence="1">
    <location>
        <begin position="106"/>
        <end position="131"/>
    </location>
</feature>
<dbReference type="EMBL" id="BMXL01000005">
    <property type="protein sequence ID" value="GHD21569.1"/>
    <property type="molecule type" value="Genomic_DNA"/>
</dbReference>
<feature type="region of interest" description="Disordered" evidence="1">
    <location>
        <begin position="43"/>
        <end position="68"/>
    </location>
</feature>
<reference evidence="2 3" key="1">
    <citation type="journal article" date="2014" name="Int. J. Syst. Evol. Microbiol.">
        <title>Complete genome sequence of Corynebacterium casei LMG S-19264T (=DSM 44701T), isolated from a smear-ripened cheese.</title>
        <authorList>
            <consortium name="US DOE Joint Genome Institute (JGI-PGF)"/>
            <person name="Walter F."/>
            <person name="Albersmeier A."/>
            <person name="Kalinowski J."/>
            <person name="Ruckert C."/>
        </authorList>
    </citation>
    <scope>NUCLEOTIDE SEQUENCE [LARGE SCALE GENOMIC DNA]</scope>
    <source>
        <strain evidence="2 3">KCTC 19473</strain>
    </source>
</reference>
<proteinExistence type="predicted"/>
<sequence>MKKPRRRVAARPGAMADLNGQIDMQTLLAAPREHSFAHAPVRVVPGIRTSARPTTRSPRSRSRRIRRYAADLPPARSLALVAVSPAAAYWVPEPEGVAQTLMFESPDGVSGRPPNGPRKKIFCAREGEVSE</sequence>
<evidence type="ECO:0000313" key="2">
    <source>
        <dbReference type="EMBL" id="GHD21569.1"/>
    </source>
</evidence>
<gene>
    <name evidence="2" type="ORF">GCM10007147_15120</name>
</gene>
<evidence type="ECO:0000256" key="1">
    <source>
        <dbReference type="SAM" id="MobiDB-lite"/>
    </source>
</evidence>
<dbReference type="AlphaFoldDB" id="A0A919CHC2"/>
<dbReference type="Proteomes" id="UP000654947">
    <property type="component" value="Unassembled WGS sequence"/>
</dbReference>
<feature type="compositionally biased region" description="Low complexity" evidence="1">
    <location>
        <begin position="47"/>
        <end position="57"/>
    </location>
</feature>
<comment type="caution">
    <text evidence="2">The sequence shown here is derived from an EMBL/GenBank/DDBJ whole genome shotgun (WGS) entry which is preliminary data.</text>
</comment>
<name>A0A919CHC2_9ACTN</name>
<keyword evidence="3" id="KW-1185">Reference proteome</keyword>